<proteinExistence type="predicted"/>
<dbReference type="AlphaFoldDB" id="A0A075GP71"/>
<evidence type="ECO:0000256" key="1">
    <source>
        <dbReference type="SAM" id="MobiDB-lite"/>
    </source>
</evidence>
<reference evidence="2" key="1">
    <citation type="journal article" date="2014" name="Genome Biol. Evol.">
        <title>Pangenome evidence for extensive interdomain horizontal transfer affecting lineage core and shell genes in uncultured planktonic thaumarchaeota and euryarchaeota.</title>
        <authorList>
            <person name="Deschamps P."/>
            <person name="Zivanovic Y."/>
            <person name="Moreira D."/>
            <person name="Rodriguez-Valera F."/>
            <person name="Lopez-Garcia P."/>
        </authorList>
    </citation>
    <scope>NUCLEOTIDE SEQUENCE</scope>
</reference>
<evidence type="ECO:0000313" key="2">
    <source>
        <dbReference type="EMBL" id="AIF05624.1"/>
    </source>
</evidence>
<dbReference type="EMBL" id="KF900745">
    <property type="protein sequence ID" value="AIF05624.1"/>
    <property type="molecule type" value="Genomic_DNA"/>
</dbReference>
<name>A0A075GP71_9EURY</name>
<protein>
    <submittedName>
        <fullName evidence="2">Uncharacterized protein</fullName>
    </submittedName>
</protein>
<feature type="region of interest" description="Disordered" evidence="1">
    <location>
        <begin position="1"/>
        <end position="23"/>
    </location>
</feature>
<organism evidence="2">
    <name type="scientific">uncultured marine group II/III euryarchaeote KM3_185_F09</name>
    <dbReference type="NCBI Taxonomy" id="1457950"/>
    <lineage>
        <taxon>Archaea</taxon>
        <taxon>Methanobacteriati</taxon>
        <taxon>Methanobacteriota</taxon>
        <taxon>environmental samples</taxon>
    </lineage>
</organism>
<feature type="compositionally biased region" description="Basic and acidic residues" evidence="1">
    <location>
        <begin position="1"/>
        <end position="16"/>
    </location>
</feature>
<sequence length="233" mass="26125">MNNKTERTENGRKNELGLKGPQRGQIDLDEIGETILVTGGPGEFSDLEKSLIHCNEAQLAISILRMEYMMMVTHEGRRKLTKDELEKKIARMDRYPRIVFRETIDLDTDGLLIDGEVPAYWVHLGHGHLEDGVTTISTGDCEWGEFLSTEEILNHLETGKGKMRFALVPICFGQAIEADLLKSDKVIAAWGSSTENLEWSWDALVEYLRSHQCGLKQPHSGANNSDNRTGAEA</sequence>
<accession>A0A075GP71</accession>